<evidence type="ECO:0000313" key="2">
    <source>
        <dbReference type="Proteomes" id="UP000327157"/>
    </source>
</evidence>
<dbReference type="EMBL" id="SMOL01000559">
    <property type="protein sequence ID" value="KAB2605885.1"/>
    <property type="molecule type" value="Genomic_DNA"/>
</dbReference>
<dbReference type="Proteomes" id="UP000327157">
    <property type="component" value="Chromosome 11"/>
</dbReference>
<evidence type="ECO:0000313" key="1">
    <source>
        <dbReference type="EMBL" id="KAB2605885.1"/>
    </source>
</evidence>
<dbReference type="AlphaFoldDB" id="A0A5N5FRY7"/>
<accession>A0A5N5FRY7</accession>
<sequence>MHKISEDFGTIESVKFVTFARLLRSPVWVKEFSLIVKGLHKYIGSSSPLVDVASSLEVLFLHPEMVSLADVDTQVSGLVKYDTNPIVGVPQVSEQGDLPKEVTDKVRNQS</sequence>
<reference evidence="1 2" key="1">
    <citation type="submission" date="2019-09" db="EMBL/GenBank/DDBJ databases">
        <authorList>
            <person name="Ou C."/>
        </authorList>
    </citation>
    <scope>NUCLEOTIDE SEQUENCE [LARGE SCALE GENOMIC DNA]</scope>
    <source>
        <strain evidence="1">S2</strain>
        <tissue evidence="1">Leaf</tissue>
    </source>
</reference>
<proteinExistence type="predicted"/>
<name>A0A5N5FRY7_9ROSA</name>
<reference evidence="2" key="2">
    <citation type="submission" date="2019-10" db="EMBL/GenBank/DDBJ databases">
        <title>A de novo genome assembly of a pear dwarfing rootstock.</title>
        <authorList>
            <person name="Wang F."/>
            <person name="Wang J."/>
            <person name="Li S."/>
            <person name="Zhang Y."/>
            <person name="Fang M."/>
            <person name="Ma L."/>
            <person name="Zhao Y."/>
            <person name="Jiang S."/>
        </authorList>
    </citation>
    <scope>NUCLEOTIDE SEQUENCE [LARGE SCALE GENOMIC DNA]</scope>
</reference>
<reference evidence="1 2" key="3">
    <citation type="submission" date="2019-11" db="EMBL/GenBank/DDBJ databases">
        <title>A de novo genome assembly of a pear dwarfing rootstock.</title>
        <authorList>
            <person name="Wang F."/>
            <person name="Wang J."/>
            <person name="Li S."/>
            <person name="Zhang Y."/>
            <person name="Fang M."/>
            <person name="Ma L."/>
            <person name="Zhao Y."/>
            <person name="Jiang S."/>
        </authorList>
    </citation>
    <scope>NUCLEOTIDE SEQUENCE [LARGE SCALE GENOMIC DNA]</scope>
    <source>
        <strain evidence="1">S2</strain>
        <tissue evidence="1">Leaf</tissue>
    </source>
</reference>
<comment type="caution">
    <text evidence="1">The sequence shown here is derived from an EMBL/GenBank/DDBJ whole genome shotgun (WGS) entry which is preliminary data.</text>
</comment>
<protein>
    <submittedName>
        <fullName evidence="1">COBL7 (COBRA-LIKE 7)</fullName>
    </submittedName>
</protein>
<gene>
    <name evidence="1" type="ORF">D8674_005602</name>
</gene>
<keyword evidence="2" id="KW-1185">Reference proteome</keyword>
<organism evidence="1 2">
    <name type="scientific">Pyrus ussuriensis x Pyrus communis</name>
    <dbReference type="NCBI Taxonomy" id="2448454"/>
    <lineage>
        <taxon>Eukaryota</taxon>
        <taxon>Viridiplantae</taxon>
        <taxon>Streptophyta</taxon>
        <taxon>Embryophyta</taxon>
        <taxon>Tracheophyta</taxon>
        <taxon>Spermatophyta</taxon>
        <taxon>Magnoliopsida</taxon>
        <taxon>eudicotyledons</taxon>
        <taxon>Gunneridae</taxon>
        <taxon>Pentapetalae</taxon>
        <taxon>rosids</taxon>
        <taxon>fabids</taxon>
        <taxon>Rosales</taxon>
        <taxon>Rosaceae</taxon>
        <taxon>Amygdaloideae</taxon>
        <taxon>Maleae</taxon>
        <taxon>Pyrus</taxon>
    </lineage>
</organism>